<comment type="caution">
    <text evidence="1">The sequence shown here is derived from an EMBL/GenBank/DDBJ whole genome shotgun (WGS) entry which is preliminary data.</text>
</comment>
<proteinExistence type="predicted"/>
<evidence type="ECO:0000313" key="1">
    <source>
        <dbReference type="EMBL" id="KII74129.1"/>
    </source>
</evidence>
<organism evidence="1 2">
    <name type="scientific">Thelohanellus kitauei</name>
    <name type="common">Myxosporean</name>
    <dbReference type="NCBI Taxonomy" id="669202"/>
    <lineage>
        <taxon>Eukaryota</taxon>
        <taxon>Metazoa</taxon>
        <taxon>Cnidaria</taxon>
        <taxon>Myxozoa</taxon>
        <taxon>Myxosporea</taxon>
        <taxon>Bivalvulida</taxon>
        <taxon>Platysporina</taxon>
        <taxon>Myxobolidae</taxon>
        <taxon>Thelohanellus</taxon>
    </lineage>
</organism>
<accession>A0A0C2J8N1</accession>
<name>A0A0C2J8N1_THEKT</name>
<gene>
    <name evidence="1" type="ORF">RF11_15932</name>
</gene>
<sequence length="272" mass="31178">MSANSLKLKVRLYYDNYLTLEFTWTVYPTALWRCEASYAVSEIIGKNMISHTIAETVILSACQEMVAKSTEISGKTERFVFIRFIESGTLKKKQKNKTCSNIIFSFVQICMRLFEFVQMVHLQLMEASKAFVSLASGQNLDIISSPGFYGSLTQLKTLLDMMVKIVNYINMRLLKCRQSAKLMENMQTNHTALTTLYFLGNETGLTKLPYLDDIFQELNSLNLNMLRRNKNILMSTAKINSFYNNLTIWSNLATAGNVEMFKSIELKETMVE</sequence>
<evidence type="ECO:0000313" key="2">
    <source>
        <dbReference type="Proteomes" id="UP000031668"/>
    </source>
</evidence>
<reference evidence="1 2" key="1">
    <citation type="journal article" date="2014" name="Genome Biol. Evol.">
        <title>The genome of the myxosporean Thelohanellus kitauei shows adaptations to nutrient acquisition within its fish host.</title>
        <authorList>
            <person name="Yang Y."/>
            <person name="Xiong J."/>
            <person name="Zhou Z."/>
            <person name="Huo F."/>
            <person name="Miao W."/>
            <person name="Ran C."/>
            <person name="Liu Y."/>
            <person name="Zhang J."/>
            <person name="Feng J."/>
            <person name="Wang M."/>
            <person name="Wang M."/>
            <person name="Wang L."/>
            <person name="Yao B."/>
        </authorList>
    </citation>
    <scope>NUCLEOTIDE SEQUENCE [LARGE SCALE GENOMIC DNA]</scope>
    <source>
        <strain evidence="1">Wuqing</strain>
    </source>
</reference>
<dbReference type="EMBL" id="JWZT01000533">
    <property type="protein sequence ID" value="KII74129.1"/>
    <property type="molecule type" value="Genomic_DNA"/>
</dbReference>
<dbReference type="AlphaFoldDB" id="A0A0C2J8N1"/>
<dbReference type="PANTHER" id="PTHR45913">
    <property type="entry name" value="EPM2A-INTERACTING PROTEIN 1"/>
    <property type="match status" value="1"/>
</dbReference>
<protein>
    <submittedName>
        <fullName evidence="1">Uncharacterized protein</fullName>
    </submittedName>
</protein>
<dbReference type="Proteomes" id="UP000031668">
    <property type="component" value="Unassembled WGS sequence"/>
</dbReference>
<dbReference type="PANTHER" id="PTHR45913:SF19">
    <property type="entry name" value="LOW QUALITY PROTEIN: ZINC FINGER BED DOMAIN-CONTAINING PROTEIN 5-LIKE"/>
    <property type="match status" value="1"/>
</dbReference>
<keyword evidence="2" id="KW-1185">Reference proteome</keyword>